<comment type="caution">
    <text evidence="15">The sequence shown here is derived from an EMBL/GenBank/DDBJ whole genome shotgun (WGS) entry which is preliminary data.</text>
</comment>
<evidence type="ECO:0000313" key="16">
    <source>
        <dbReference type="Proteomes" id="UP000188268"/>
    </source>
</evidence>
<dbReference type="InterPro" id="IPR018371">
    <property type="entry name" value="Chitin-binding_1_CS"/>
</dbReference>
<feature type="disulfide bond" evidence="12">
    <location>
        <begin position="312"/>
        <end position="324"/>
    </location>
</feature>
<dbReference type="PROSITE" id="PS00026">
    <property type="entry name" value="CHIT_BIND_I_1"/>
    <property type="match status" value="1"/>
</dbReference>
<keyword evidence="11" id="KW-0624">Polysaccharide degradation</keyword>
<feature type="domain" description="Chitin-binding type-1" evidence="14">
    <location>
        <begin position="300"/>
        <end position="341"/>
    </location>
</feature>
<evidence type="ECO:0000256" key="5">
    <source>
        <dbReference type="ARBA" id="ARBA00022729"/>
    </source>
</evidence>
<evidence type="ECO:0000256" key="9">
    <source>
        <dbReference type="ARBA" id="ARBA00023277"/>
    </source>
</evidence>
<evidence type="ECO:0000256" key="1">
    <source>
        <dbReference type="ARBA" id="ARBA00000822"/>
    </source>
</evidence>
<accession>A0A1R3GCP5</accession>
<dbReference type="Gene3D" id="1.10.530.10">
    <property type="match status" value="2"/>
</dbReference>
<dbReference type="Pfam" id="PF00182">
    <property type="entry name" value="Glyco_hydro_19"/>
    <property type="match status" value="2"/>
</dbReference>
<dbReference type="InterPro" id="IPR023346">
    <property type="entry name" value="Lysozyme-like_dom_sf"/>
</dbReference>
<dbReference type="GO" id="GO:0050832">
    <property type="term" value="P:defense response to fungus"/>
    <property type="evidence" value="ECO:0007669"/>
    <property type="project" value="TreeGrafter"/>
</dbReference>
<dbReference type="PROSITE" id="PS00774">
    <property type="entry name" value="CHITINASE_19_2"/>
    <property type="match status" value="2"/>
</dbReference>
<dbReference type="GO" id="GO:0000272">
    <property type="term" value="P:polysaccharide catabolic process"/>
    <property type="evidence" value="ECO:0007669"/>
    <property type="project" value="UniProtKB-KW"/>
</dbReference>
<keyword evidence="6 15" id="KW-0378">Hydrolase</keyword>
<feature type="disulfide bond" evidence="12">
    <location>
        <begin position="303"/>
        <end position="318"/>
    </location>
</feature>
<evidence type="ECO:0000256" key="7">
    <source>
        <dbReference type="ARBA" id="ARBA00023024"/>
    </source>
</evidence>
<dbReference type="InterPro" id="IPR036861">
    <property type="entry name" value="Endochitinase-like_sf"/>
</dbReference>
<dbReference type="FunFam" id="3.30.20.10:FF:000001">
    <property type="entry name" value="Endochitinase (Chitinase)"/>
    <property type="match status" value="2"/>
</dbReference>
<dbReference type="SUPFAM" id="SSF57016">
    <property type="entry name" value="Plant lectins/antimicrobial peptides"/>
    <property type="match status" value="1"/>
</dbReference>
<dbReference type="Proteomes" id="UP000188268">
    <property type="component" value="Unassembled WGS sequence"/>
</dbReference>
<reference evidence="15 16" key="1">
    <citation type="submission" date="2013-09" db="EMBL/GenBank/DDBJ databases">
        <title>Corchorus capsularis genome sequencing.</title>
        <authorList>
            <person name="Alam M."/>
            <person name="Haque M.S."/>
            <person name="Islam M.S."/>
            <person name="Emdad E.M."/>
            <person name="Islam M.M."/>
            <person name="Ahmed B."/>
            <person name="Halim A."/>
            <person name="Hossen Q.M.M."/>
            <person name="Hossain M.Z."/>
            <person name="Ahmed R."/>
            <person name="Khan M.M."/>
            <person name="Islam R."/>
            <person name="Rashid M.M."/>
            <person name="Khan S.A."/>
            <person name="Rahman M.S."/>
            <person name="Alam M."/>
        </authorList>
    </citation>
    <scope>NUCLEOTIDE SEQUENCE [LARGE SCALE GENOMIC DNA]</scope>
    <source>
        <strain evidence="16">cv. CVL-1</strain>
        <tissue evidence="15">Whole seedling</tissue>
    </source>
</reference>
<keyword evidence="7" id="KW-0146">Chitin degradation</keyword>
<dbReference type="PRINTS" id="PR00451">
    <property type="entry name" value="CHITINBINDNG"/>
</dbReference>
<dbReference type="Gene3D" id="3.30.20.10">
    <property type="entry name" value="Endochitinase, domain 2"/>
    <property type="match status" value="2"/>
</dbReference>
<name>A0A1R3GCP5_COCAP</name>
<dbReference type="EC" id="3.2.1.14" evidence="3"/>
<evidence type="ECO:0000259" key="14">
    <source>
        <dbReference type="PROSITE" id="PS50941"/>
    </source>
</evidence>
<dbReference type="GO" id="GO:0006032">
    <property type="term" value="P:chitin catabolic process"/>
    <property type="evidence" value="ECO:0007669"/>
    <property type="project" value="UniProtKB-KW"/>
</dbReference>
<evidence type="ECO:0000256" key="11">
    <source>
        <dbReference type="ARBA" id="ARBA00023326"/>
    </source>
</evidence>
<evidence type="ECO:0000256" key="12">
    <source>
        <dbReference type="PROSITE-ProRule" id="PRU00261"/>
    </source>
</evidence>
<dbReference type="PANTHER" id="PTHR22595:SF171">
    <property type="entry name" value="BASIC ENDOCHITINASE B"/>
    <property type="match status" value="1"/>
</dbReference>
<dbReference type="SUPFAM" id="SSF53955">
    <property type="entry name" value="Lysozyme-like"/>
    <property type="match status" value="2"/>
</dbReference>
<keyword evidence="9" id="KW-0119">Carbohydrate metabolism</keyword>
<dbReference type="AlphaFoldDB" id="A0A1R3GCP5"/>
<keyword evidence="4 12" id="KW-0147">Chitin-binding</keyword>
<evidence type="ECO:0000256" key="6">
    <source>
        <dbReference type="ARBA" id="ARBA00022801"/>
    </source>
</evidence>
<dbReference type="GO" id="GO:0016998">
    <property type="term" value="P:cell wall macromolecule catabolic process"/>
    <property type="evidence" value="ECO:0007669"/>
    <property type="project" value="InterPro"/>
</dbReference>
<keyword evidence="10" id="KW-0326">Glycosidase</keyword>
<dbReference type="STRING" id="210143.A0A1R3GCP5"/>
<dbReference type="EMBL" id="AWWV01014560">
    <property type="protein sequence ID" value="OMO55842.1"/>
    <property type="molecule type" value="Genomic_DNA"/>
</dbReference>
<sequence length="592" mass="63243">MGCAAANGGGVAPHLITAELAARASVVAHPHPHPPPTGGSPPPPPPSGGGDDVSSIITQALFDEMLKYRNDPRCPNNGFYTYDAFIAAAGSFKGFGTTGDLTTRKRELAAFLGQTSHETTGGWPTAPDGPYAWGYCFIREVGNPGDYCVASQQWPCAPGQKYFGRGPIQISYNYNYGPAGNAIGEDLLNNPDLVATNPIISFKTAMWFWMTPQYNKPSCHDVIIGKWMPSATDTAAGRVPGYGVITNIINGGLECGHGPDARVASRIGFYQRYCDILGVSYGDNLDCYNQSSFYTGVSAQQRCGNQGGGALCANGLCCSQFGYCGNTPDYCGTGCQSQCGGGSTPSGGSDVGSIITRPLFDQMLKYRNDPRCPSNGFYTYDGFIAAARSFNGFGTTGDLTTRKRELAAFFAQTSHETTGGWPTAPDGPYAWGYCFKQEQGNPGPYCVASQQWPCAPGKKYYGRGPIQISYNYNYGPAGNAIGANLLNNPDLVATDPTISFKTAIWFWMTAQGNKPSCHRVIIGQWTPSDADRAAGRVPGYGVITNIINGGLECGHGPDARVADRIGFYKRYCDILGVSYGSNLDCYNQRPFA</sequence>
<protein>
    <recommendedName>
        <fullName evidence="3">chitinase</fullName>
        <ecNumber evidence="3">3.2.1.14</ecNumber>
    </recommendedName>
</protein>
<organism evidence="15 16">
    <name type="scientific">Corchorus capsularis</name>
    <name type="common">Jute</name>
    <dbReference type="NCBI Taxonomy" id="210143"/>
    <lineage>
        <taxon>Eukaryota</taxon>
        <taxon>Viridiplantae</taxon>
        <taxon>Streptophyta</taxon>
        <taxon>Embryophyta</taxon>
        <taxon>Tracheophyta</taxon>
        <taxon>Spermatophyta</taxon>
        <taxon>Magnoliopsida</taxon>
        <taxon>eudicotyledons</taxon>
        <taxon>Gunneridae</taxon>
        <taxon>Pentapetalae</taxon>
        <taxon>rosids</taxon>
        <taxon>malvids</taxon>
        <taxon>Malvales</taxon>
        <taxon>Malvaceae</taxon>
        <taxon>Grewioideae</taxon>
        <taxon>Apeibeae</taxon>
        <taxon>Corchorus</taxon>
    </lineage>
</organism>
<dbReference type="Gramene" id="OMO55842">
    <property type="protein sequence ID" value="OMO55842"/>
    <property type="gene ID" value="CCACVL1_26958"/>
</dbReference>
<keyword evidence="16" id="KW-1185">Reference proteome</keyword>
<evidence type="ECO:0000256" key="13">
    <source>
        <dbReference type="SAM" id="MobiDB-lite"/>
    </source>
</evidence>
<dbReference type="PROSITE" id="PS50941">
    <property type="entry name" value="CHIT_BIND_I_2"/>
    <property type="match status" value="1"/>
</dbReference>
<keyword evidence="8 12" id="KW-1015">Disulfide bond</keyword>
<dbReference type="CDD" id="cd00325">
    <property type="entry name" value="chitinase_GH19"/>
    <property type="match status" value="2"/>
</dbReference>
<evidence type="ECO:0000256" key="2">
    <source>
        <dbReference type="ARBA" id="ARBA00009373"/>
    </source>
</evidence>
<evidence type="ECO:0000256" key="10">
    <source>
        <dbReference type="ARBA" id="ARBA00023295"/>
    </source>
</evidence>
<comment type="similarity">
    <text evidence="2">Belongs to the glycosyl hydrolase 19 family. Chitinase class I subfamily.</text>
</comment>
<dbReference type="PROSITE" id="PS00773">
    <property type="entry name" value="CHITINASE_19_1"/>
    <property type="match status" value="2"/>
</dbReference>
<keyword evidence="5" id="KW-0732">Signal</keyword>
<proteinExistence type="inferred from homology"/>
<dbReference type="CDD" id="cd00035">
    <property type="entry name" value="ChtBD1"/>
    <property type="match status" value="1"/>
</dbReference>
<dbReference type="OrthoDB" id="5985073at2759"/>
<dbReference type="InterPro" id="IPR000726">
    <property type="entry name" value="Glyco_hydro_19_cat"/>
</dbReference>
<dbReference type="PANTHER" id="PTHR22595">
    <property type="entry name" value="CHITINASE-RELATED"/>
    <property type="match status" value="1"/>
</dbReference>
<feature type="compositionally biased region" description="Pro residues" evidence="13">
    <location>
        <begin position="33"/>
        <end position="47"/>
    </location>
</feature>
<comment type="catalytic activity">
    <reaction evidence="1">
        <text>Random endo-hydrolysis of N-acetyl-beta-D-glucosaminide (1-&gt;4)-beta-linkages in chitin and chitodextrins.</text>
        <dbReference type="EC" id="3.2.1.14"/>
    </reaction>
</comment>
<dbReference type="OMA" id="RVNEQNP"/>
<dbReference type="SMART" id="SM00270">
    <property type="entry name" value="ChtBD1"/>
    <property type="match status" value="1"/>
</dbReference>
<evidence type="ECO:0000256" key="3">
    <source>
        <dbReference type="ARBA" id="ARBA00012729"/>
    </source>
</evidence>
<feature type="disulfide bond" evidence="12">
    <location>
        <begin position="317"/>
        <end position="331"/>
    </location>
</feature>
<dbReference type="GO" id="GO:0008061">
    <property type="term" value="F:chitin binding"/>
    <property type="evidence" value="ECO:0007669"/>
    <property type="project" value="UniProtKB-UniRule"/>
</dbReference>
<dbReference type="Pfam" id="PF00187">
    <property type="entry name" value="Chitin_bind_1"/>
    <property type="match status" value="1"/>
</dbReference>
<dbReference type="InterPro" id="IPR001002">
    <property type="entry name" value="Chitin-bd_1"/>
</dbReference>
<dbReference type="Gene3D" id="3.30.60.10">
    <property type="entry name" value="Endochitinase-like"/>
    <property type="match status" value="1"/>
</dbReference>
<evidence type="ECO:0000256" key="8">
    <source>
        <dbReference type="ARBA" id="ARBA00023157"/>
    </source>
</evidence>
<dbReference type="GO" id="GO:0008843">
    <property type="term" value="F:endochitinase activity"/>
    <property type="evidence" value="ECO:0007669"/>
    <property type="project" value="UniProtKB-EC"/>
</dbReference>
<feature type="disulfide bond" evidence="12">
    <location>
        <begin position="335"/>
        <end position="339"/>
    </location>
</feature>
<gene>
    <name evidence="15" type="ORF">CCACVL1_26958</name>
</gene>
<evidence type="ECO:0000313" key="15">
    <source>
        <dbReference type="EMBL" id="OMO55842.1"/>
    </source>
</evidence>
<feature type="region of interest" description="Disordered" evidence="13">
    <location>
        <begin position="28"/>
        <end position="54"/>
    </location>
</feature>
<evidence type="ECO:0000256" key="4">
    <source>
        <dbReference type="ARBA" id="ARBA00022669"/>
    </source>
</evidence>